<dbReference type="EMBL" id="JAATJJ010000002">
    <property type="protein sequence ID" value="NJB72768.1"/>
    <property type="molecule type" value="Genomic_DNA"/>
</dbReference>
<evidence type="ECO:0000259" key="1">
    <source>
        <dbReference type="Pfam" id="PF23019"/>
    </source>
</evidence>
<organism evidence="2 3">
    <name type="scientific">Saonia flava</name>
    <dbReference type="NCBI Taxonomy" id="523696"/>
    <lineage>
        <taxon>Bacteria</taxon>
        <taxon>Pseudomonadati</taxon>
        <taxon>Bacteroidota</taxon>
        <taxon>Flavobacteriia</taxon>
        <taxon>Flavobacteriales</taxon>
        <taxon>Flavobacteriaceae</taxon>
        <taxon>Saonia</taxon>
    </lineage>
</organism>
<evidence type="ECO:0000313" key="2">
    <source>
        <dbReference type="EMBL" id="NJB72768.1"/>
    </source>
</evidence>
<evidence type="ECO:0000313" key="3">
    <source>
        <dbReference type="Proteomes" id="UP000590442"/>
    </source>
</evidence>
<feature type="domain" description="DUF7033" evidence="1">
    <location>
        <begin position="103"/>
        <end position="191"/>
    </location>
</feature>
<sequence>MEAIENEHNLLVYTHKITPRFTYIMKHIFIRILGIEVAFTIKIEDFIKHSGPKITYTKQPLQNEFFIRSNDLLFEQGINDLQIKVSNWDDIPCFFDAGERSNIPFDIFSASFFLLSRYEEYLPHVKDSHGRFQAKDSLAYKNKFLEKPVVDIWAFKLLEGLKERFPEIIEKKRNYKFTSIIDVTTSHCYSHRGVVRSLSGLLLDIGSLKFRRFGQRILVGLKFKKDPYDNFSELIEIHKKYNYRSMFFFQFAEYSNYDKNISTNNNKFKYLIKSVADYSIVSLSASYSSFNDLELLKEEKERLAGVINRPITYSRTRYNRINVPETYRNLLEAEFTDDYTMGYSHDIGFRASTCIPFYFYDINLEVQQPIKVHPFAVHDYSLISLKTKKEILERLNKLYNEVKKVNGDLTIIFSNELLGGESRLNWLKLYNTVIKKYYV</sequence>
<dbReference type="RefSeq" id="WP_245201488.1">
    <property type="nucleotide sequence ID" value="NZ_JAATJJ010000002.1"/>
</dbReference>
<dbReference type="Pfam" id="PF23019">
    <property type="entry name" value="DUF7033"/>
    <property type="match status" value="1"/>
</dbReference>
<proteinExistence type="predicted"/>
<comment type="caution">
    <text evidence="2">The sequence shown here is derived from an EMBL/GenBank/DDBJ whole genome shotgun (WGS) entry which is preliminary data.</text>
</comment>
<protein>
    <recommendedName>
        <fullName evidence="1">DUF7033 domain-containing protein</fullName>
    </recommendedName>
</protein>
<reference evidence="2 3" key="1">
    <citation type="submission" date="2020-03" db="EMBL/GenBank/DDBJ databases">
        <title>Genomic Encyclopedia of Type Strains, Phase IV (KMG-IV): sequencing the most valuable type-strain genomes for metagenomic binning, comparative biology and taxonomic classification.</title>
        <authorList>
            <person name="Goeker M."/>
        </authorList>
    </citation>
    <scope>NUCLEOTIDE SEQUENCE [LARGE SCALE GENOMIC DNA]</scope>
    <source>
        <strain evidence="2 3">DSM 29762</strain>
    </source>
</reference>
<dbReference type="InterPro" id="IPR054297">
    <property type="entry name" value="DUF7033"/>
</dbReference>
<dbReference type="Gene3D" id="3.20.20.370">
    <property type="entry name" value="Glycoside hydrolase/deacetylase"/>
    <property type="match status" value="1"/>
</dbReference>
<dbReference type="CDD" id="cd10931">
    <property type="entry name" value="CE4_u7"/>
    <property type="match status" value="1"/>
</dbReference>
<accession>A0A846QXU0</accession>
<gene>
    <name evidence="2" type="ORF">GGR42_003259</name>
</gene>
<dbReference type="Proteomes" id="UP000590442">
    <property type="component" value="Unassembled WGS sequence"/>
</dbReference>
<keyword evidence="3" id="KW-1185">Reference proteome</keyword>
<name>A0A846QXU0_9FLAO</name>
<dbReference type="AlphaFoldDB" id="A0A846QXU0"/>